<keyword evidence="9" id="KW-1185">Reference proteome</keyword>
<comment type="caution">
    <text evidence="8">The sequence shown here is derived from an EMBL/GenBank/DDBJ whole genome shotgun (WGS) entry which is preliminary data.</text>
</comment>
<reference evidence="8 9" key="1">
    <citation type="submission" date="2019-02" db="EMBL/GenBank/DDBJ databases">
        <title>Draft genome sequence of Amycolatopsis sp. 8-3EHSu isolated from roots of Suaeda maritima.</title>
        <authorList>
            <person name="Duangmal K."/>
            <person name="Chantavorakit T."/>
        </authorList>
    </citation>
    <scope>NUCLEOTIDE SEQUENCE [LARGE SCALE GENOMIC DNA]</scope>
    <source>
        <strain evidence="8 9">8-3EHSu</strain>
    </source>
</reference>
<dbReference type="GO" id="GO:0043190">
    <property type="term" value="C:ATP-binding cassette (ABC) transporter complex"/>
    <property type="evidence" value="ECO:0007669"/>
    <property type="project" value="InterPro"/>
</dbReference>
<accession>A0A4V2ELQ1</accession>
<keyword evidence="4 7" id="KW-1133">Transmembrane helix</keyword>
<keyword evidence="6" id="KW-0813">Transport</keyword>
<dbReference type="OrthoDB" id="60524at2"/>
<dbReference type="PANTHER" id="PTHR30477">
    <property type="entry name" value="ABC-TRANSPORTER METAL-BINDING PROTEIN"/>
    <property type="match status" value="1"/>
</dbReference>
<feature type="transmembrane region" description="Helical" evidence="7">
    <location>
        <begin position="169"/>
        <end position="189"/>
    </location>
</feature>
<feature type="transmembrane region" description="Helical" evidence="7">
    <location>
        <begin position="195"/>
        <end position="214"/>
    </location>
</feature>
<dbReference type="PANTHER" id="PTHR30477:SF13">
    <property type="entry name" value="IRON TRANSPORT SYSTEM MEMBRANE PROTEIN HI_0360-RELATED"/>
    <property type="match status" value="1"/>
</dbReference>
<evidence type="ECO:0000256" key="7">
    <source>
        <dbReference type="SAM" id="Phobius"/>
    </source>
</evidence>
<dbReference type="SUPFAM" id="SSF50969">
    <property type="entry name" value="YVTN repeat-like/Quinoprotein amine dehydrogenase"/>
    <property type="match status" value="1"/>
</dbReference>
<dbReference type="InterPro" id="IPR001626">
    <property type="entry name" value="ABC_TroCD"/>
</dbReference>
<gene>
    <name evidence="8" type="ORF">EWH70_18905</name>
</gene>
<evidence type="ECO:0000313" key="8">
    <source>
        <dbReference type="EMBL" id="RZQ62345.1"/>
    </source>
</evidence>
<keyword evidence="3 6" id="KW-0812">Transmembrane</keyword>
<dbReference type="SUPFAM" id="SSF81345">
    <property type="entry name" value="ABC transporter involved in vitamin B12 uptake, BtuC"/>
    <property type="match status" value="1"/>
</dbReference>
<evidence type="ECO:0000256" key="4">
    <source>
        <dbReference type="ARBA" id="ARBA00022989"/>
    </source>
</evidence>
<protein>
    <submittedName>
        <fullName evidence="8">Metal ABC transporter permease</fullName>
    </submittedName>
</protein>
<dbReference type="Gene3D" id="1.10.3470.10">
    <property type="entry name" value="ABC transporter involved in vitamin B12 uptake, BtuC"/>
    <property type="match status" value="1"/>
</dbReference>
<dbReference type="GO" id="GO:0055085">
    <property type="term" value="P:transmembrane transport"/>
    <property type="evidence" value="ECO:0007669"/>
    <property type="project" value="InterPro"/>
</dbReference>
<feature type="transmembrane region" description="Helical" evidence="7">
    <location>
        <begin position="94"/>
        <end position="115"/>
    </location>
</feature>
<name>A0A4V2ELQ1_9PSEU</name>
<evidence type="ECO:0000256" key="6">
    <source>
        <dbReference type="RuleBase" id="RU003943"/>
    </source>
</evidence>
<evidence type="ECO:0000313" key="9">
    <source>
        <dbReference type="Proteomes" id="UP000292003"/>
    </source>
</evidence>
<dbReference type="EMBL" id="SFCC01000009">
    <property type="protein sequence ID" value="RZQ62345.1"/>
    <property type="molecule type" value="Genomic_DNA"/>
</dbReference>
<organism evidence="8 9">
    <name type="scientific">Amycolatopsis suaedae</name>
    <dbReference type="NCBI Taxonomy" id="2510978"/>
    <lineage>
        <taxon>Bacteria</taxon>
        <taxon>Bacillati</taxon>
        <taxon>Actinomycetota</taxon>
        <taxon>Actinomycetes</taxon>
        <taxon>Pseudonocardiales</taxon>
        <taxon>Pseudonocardiaceae</taxon>
        <taxon>Amycolatopsis</taxon>
    </lineage>
</organism>
<feature type="transmembrane region" description="Helical" evidence="7">
    <location>
        <begin position="221"/>
        <end position="243"/>
    </location>
</feature>
<feature type="transmembrane region" description="Helical" evidence="7">
    <location>
        <begin position="12"/>
        <end position="36"/>
    </location>
</feature>
<evidence type="ECO:0000256" key="2">
    <source>
        <dbReference type="ARBA" id="ARBA00008034"/>
    </source>
</evidence>
<dbReference type="InterPro" id="IPR011044">
    <property type="entry name" value="Quino_amine_DH_bsu"/>
</dbReference>
<feature type="transmembrane region" description="Helical" evidence="7">
    <location>
        <begin position="249"/>
        <end position="268"/>
    </location>
</feature>
<dbReference type="Pfam" id="PF00950">
    <property type="entry name" value="ABC-3"/>
    <property type="match status" value="1"/>
</dbReference>
<keyword evidence="5 7" id="KW-0472">Membrane</keyword>
<evidence type="ECO:0000256" key="5">
    <source>
        <dbReference type="ARBA" id="ARBA00023136"/>
    </source>
</evidence>
<sequence length="652" mass="67337">MDWLLLPFEVSFVQRAALAGLLVSAACALVGTWVVLRGMAFIGDAMSHGLLPGVAIASLAGGNLLVGAALSAGVMAAGVTALTRSRRLSQDTSIGLLFVGMLAAGVIIVSHSRSFAVDLTGFLFGDVLAVGPGDLIGLAVTLAVVATVSLLGHRYFVALSFDTRKARTLGLRPGLANALLLGLVTLTIVASFRVVGTLLVFGLLIAPAAAATFWAKRIPAIMALAAVFGAVATLTGLIVSWHWGTAAGATIAAVAVLLFFLSALASALRRWPRRALLATGLLVASCAQPPPPVADVPHGYVEGAEETAEAQSRLVVADAATGEVRVVDLITEQVTPAGRVEGVRAAAGDGRFGYLAGNGSVGIVDSGSWMVDHGDHVHYYRAPVRAVGPVAGPVPSAVHSDPAVTALSFPDGTTVLLDRARLDAGAIVETGRITRAPHQGAAVPYHEHILASEPDGVRVHDRQGRPVAAIDQPCPRLEGHASTRRGVVFGCADGALLVTEEGGAFRGEKIPYPGPGERATAFTHRPGSTTLAAKSGERGVWVLDVARRTWHHHDTGPVAAVNVVGEGAPLLVLGRDGVLRARDAATGAERAAAPLLPPDATGGAVIQVDTTRAYVNNPGSGELYEIDYNDNLRRARTFTVPGKASHMVETGR</sequence>
<dbReference type="Proteomes" id="UP000292003">
    <property type="component" value="Unassembled WGS sequence"/>
</dbReference>
<dbReference type="NCBIfam" id="NF040871">
    <property type="entry name" value="AztB"/>
    <property type="match status" value="1"/>
</dbReference>
<dbReference type="AlphaFoldDB" id="A0A4V2ELQ1"/>
<evidence type="ECO:0000256" key="3">
    <source>
        <dbReference type="ARBA" id="ARBA00022692"/>
    </source>
</evidence>
<proteinExistence type="inferred from homology"/>
<evidence type="ECO:0000256" key="1">
    <source>
        <dbReference type="ARBA" id="ARBA00004141"/>
    </source>
</evidence>
<feature type="transmembrane region" description="Helical" evidence="7">
    <location>
        <begin position="56"/>
        <end position="82"/>
    </location>
</feature>
<feature type="transmembrane region" description="Helical" evidence="7">
    <location>
        <begin position="135"/>
        <end position="157"/>
    </location>
</feature>
<dbReference type="GO" id="GO:0010043">
    <property type="term" value="P:response to zinc ion"/>
    <property type="evidence" value="ECO:0007669"/>
    <property type="project" value="TreeGrafter"/>
</dbReference>
<dbReference type="InterPro" id="IPR037294">
    <property type="entry name" value="ABC_BtuC-like"/>
</dbReference>
<comment type="subcellular location">
    <subcellularLocation>
        <location evidence="6">Cell membrane</location>
        <topology evidence="6">Multi-pass membrane protein</topology>
    </subcellularLocation>
    <subcellularLocation>
        <location evidence="1">Membrane</location>
        <topology evidence="1">Multi-pass membrane protein</topology>
    </subcellularLocation>
</comment>
<dbReference type="CDD" id="cd06550">
    <property type="entry name" value="TM_ABC_iron-siderophores_like"/>
    <property type="match status" value="1"/>
</dbReference>
<comment type="similarity">
    <text evidence="2 6">Belongs to the ABC-3 integral membrane protein family.</text>
</comment>